<dbReference type="InParanoid" id="K2RBM2"/>
<dbReference type="EMBL" id="AHHD01000465">
    <property type="protein sequence ID" value="EKG11953.1"/>
    <property type="molecule type" value="Genomic_DNA"/>
</dbReference>
<protein>
    <submittedName>
        <fullName evidence="1">Uncharacterized protein</fullName>
    </submittedName>
</protein>
<dbReference type="VEuPathDB" id="FungiDB:MPH_10997"/>
<dbReference type="HOGENOM" id="CLU_1547902_0_0_1"/>
<dbReference type="AlphaFoldDB" id="K2RBM2"/>
<gene>
    <name evidence="1" type="ORF">MPH_10997</name>
</gene>
<comment type="caution">
    <text evidence="1">The sequence shown here is derived from an EMBL/GenBank/DDBJ whole genome shotgun (WGS) entry which is preliminary data.</text>
</comment>
<evidence type="ECO:0000313" key="2">
    <source>
        <dbReference type="Proteomes" id="UP000007129"/>
    </source>
</evidence>
<evidence type="ECO:0000313" key="1">
    <source>
        <dbReference type="EMBL" id="EKG11953.1"/>
    </source>
</evidence>
<name>K2RBM2_MACPH</name>
<sequence>MLRRLPQIKNDGSAKTTSLMRPLRLRAAAWTSGGSCATKSVTTGQPIWKESAMNCRGRTTAGESSWSLGLVGAPVIRCINMPQRRTGLSERMAISVTIRLERTGKVDSRLGMNLNWEMNVECAVGACGCIVGHFSRFKYSMSSCLMTDVDDNSSRARITVPQKQIPDSPLPRG</sequence>
<reference evidence="1 2" key="1">
    <citation type="journal article" date="2012" name="BMC Genomics">
        <title>Tools to kill: Genome of one of the most destructive plant pathogenic fungi Macrophomina phaseolina.</title>
        <authorList>
            <person name="Islam M.S."/>
            <person name="Haque M.S."/>
            <person name="Islam M.M."/>
            <person name="Emdad E.M."/>
            <person name="Halim A."/>
            <person name="Hossen Q.M.M."/>
            <person name="Hossain M.Z."/>
            <person name="Ahmed B."/>
            <person name="Rahim S."/>
            <person name="Rahman M.S."/>
            <person name="Alam M.M."/>
            <person name="Hou S."/>
            <person name="Wan X."/>
            <person name="Saito J.A."/>
            <person name="Alam M."/>
        </authorList>
    </citation>
    <scope>NUCLEOTIDE SEQUENCE [LARGE SCALE GENOMIC DNA]</scope>
    <source>
        <strain evidence="1 2">MS6</strain>
    </source>
</reference>
<proteinExistence type="predicted"/>
<dbReference type="Proteomes" id="UP000007129">
    <property type="component" value="Unassembled WGS sequence"/>
</dbReference>
<accession>K2RBM2</accession>
<organism evidence="1 2">
    <name type="scientific">Macrophomina phaseolina (strain MS6)</name>
    <name type="common">Charcoal rot fungus</name>
    <dbReference type="NCBI Taxonomy" id="1126212"/>
    <lineage>
        <taxon>Eukaryota</taxon>
        <taxon>Fungi</taxon>
        <taxon>Dikarya</taxon>
        <taxon>Ascomycota</taxon>
        <taxon>Pezizomycotina</taxon>
        <taxon>Dothideomycetes</taxon>
        <taxon>Dothideomycetes incertae sedis</taxon>
        <taxon>Botryosphaeriales</taxon>
        <taxon>Botryosphaeriaceae</taxon>
        <taxon>Macrophomina</taxon>
    </lineage>
</organism>